<name>A0A8B8KVL0_ABRPR</name>
<accession>A0A8B8KVL0</accession>
<dbReference type="AlphaFoldDB" id="A0A8B8KVL0"/>
<organism evidence="1 2">
    <name type="scientific">Abrus precatorius</name>
    <name type="common">Indian licorice</name>
    <name type="synonym">Glycine abrus</name>
    <dbReference type="NCBI Taxonomy" id="3816"/>
    <lineage>
        <taxon>Eukaryota</taxon>
        <taxon>Viridiplantae</taxon>
        <taxon>Streptophyta</taxon>
        <taxon>Embryophyta</taxon>
        <taxon>Tracheophyta</taxon>
        <taxon>Spermatophyta</taxon>
        <taxon>Magnoliopsida</taxon>
        <taxon>eudicotyledons</taxon>
        <taxon>Gunneridae</taxon>
        <taxon>Pentapetalae</taxon>
        <taxon>rosids</taxon>
        <taxon>fabids</taxon>
        <taxon>Fabales</taxon>
        <taxon>Fabaceae</taxon>
        <taxon>Papilionoideae</taxon>
        <taxon>50 kb inversion clade</taxon>
        <taxon>NPAAA clade</taxon>
        <taxon>indigoferoid/millettioid clade</taxon>
        <taxon>Abreae</taxon>
        <taxon>Abrus</taxon>
    </lineage>
</organism>
<dbReference type="GeneID" id="113859398"/>
<dbReference type="RefSeq" id="XP_027347986.1">
    <property type="nucleotide sequence ID" value="XM_027492185.1"/>
</dbReference>
<proteinExistence type="predicted"/>
<reference evidence="1" key="1">
    <citation type="journal article" date="2019" name="Toxins">
        <title>Detection of Abrin-Like and Prepropulchellin-Like Toxin Genes and Transcripts Using Whole Genome Sequencing and Full-Length Transcript Sequencing of Abrus precatorius.</title>
        <authorList>
            <person name="Hovde B.T."/>
            <person name="Daligault H.E."/>
            <person name="Hanschen E.R."/>
            <person name="Kunde Y.A."/>
            <person name="Johnson M.B."/>
            <person name="Starkenburg S.R."/>
            <person name="Johnson S.L."/>
        </authorList>
    </citation>
    <scope>NUCLEOTIDE SEQUENCE [LARGE SCALE GENOMIC DNA]</scope>
</reference>
<keyword evidence="1" id="KW-1185">Reference proteome</keyword>
<dbReference type="PANTHER" id="PTHR22930">
    <property type="match status" value="1"/>
</dbReference>
<gene>
    <name evidence="2" type="primary">LOC113859398</name>
</gene>
<dbReference type="Proteomes" id="UP000694853">
    <property type="component" value="Unplaced"/>
</dbReference>
<sequence length="136" mass="15620">MNFVYVLSGWEGSTSDSRVLRDAIARHNGFKVPTGSYYLVDVGYTNSRGFLAPYRGSCYHVQEWTQGNRAPRNSKESMDVDPLEESIDDGDQMLTVEGTINDVETIDCVDSNPEWNLWRDTLAHEMFKEWRSERTT</sequence>
<reference evidence="2" key="2">
    <citation type="submission" date="2025-08" db="UniProtKB">
        <authorList>
            <consortium name="RefSeq"/>
        </authorList>
    </citation>
    <scope>IDENTIFICATION</scope>
    <source>
        <tissue evidence="2">Young leaves</tissue>
    </source>
</reference>
<evidence type="ECO:0000313" key="2">
    <source>
        <dbReference type="RefSeq" id="XP_027347986.1"/>
    </source>
</evidence>
<dbReference type="PANTHER" id="PTHR22930:SF281">
    <property type="entry name" value="NUCLEASE"/>
    <property type="match status" value="1"/>
</dbReference>
<evidence type="ECO:0000313" key="1">
    <source>
        <dbReference type="Proteomes" id="UP000694853"/>
    </source>
</evidence>
<dbReference type="OrthoDB" id="1414541at2759"/>
<protein>
    <submittedName>
        <fullName evidence="2">Uncharacterized protein LOC113859398</fullName>
    </submittedName>
</protein>
<dbReference type="InterPro" id="IPR045249">
    <property type="entry name" value="HARBI1-like"/>
</dbReference>
<dbReference type="KEGG" id="aprc:113859398"/>